<organism evidence="1 2">
    <name type="scientific">Candidatus Fokinia solitaria</name>
    <dbReference type="NCBI Taxonomy" id="1802984"/>
    <lineage>
        <taxon>Bacteria</taxon>
        <taxon>Pseudomonadati</taxon>
        <taxon>Pseudomonadota</taxon>
        <taxon>Alphaproteobacteria</taxon>
        <taxon>Rickettsiales</taxon>
        <taxon>Candidatus Midichloriaceae</taxon>
        <taxon>Candidatus Fokinia</taxon>
    </lineage>
</organism>
<protein>
    <submittedName>
        <fullName evidence="1">Uncharacterized protein</fullName>
    </submittedName>
</protein>
<proteinExistence type="predicted"/>
<evidence type="ECO:0000313" key="1">
    <source>
        <dbReference type="EMBL" id="AWD33457.1"/>
    </source>
</evidence>
<dbReference type="KEGG" id="fso:Fsol_00680"/>
<dbReference type="EMBL" id="CP025989">
    <property type="protein sequence ID" value="AWD33457.1"/>
    <property type="molecule type" value="Genomic_DNA"/>
</dbReference>
<dbReference type="RefSeq" id="WP_145958135.1">
    <property type="nucleotide sequence ID" value="NZ_CP025989.1"/>
</dbReference>
<gene>
    <name evidence="1" type="ORF">Fsol_00680</name>
</gene>
<reference evidence="1 2" key="1">
    <citation type="journal article" date="2018" name="Genome Biol. Evol.">
        <title>The Genome Sequence of "Candidatus Fokinia solitaria": Insights on Reductive Evolution in Rickettsiales.</title>
        <authorList>
            <person name="Floriano A.M."/>
            <person name="Castelli M."/>
            <person name="Krenek S."/>
            <person name="Berendonk T.U."/>
            <person name="Bazzocchi C."/>
            <person name="Petroni G."/>
            <person name="Sassera D."/>
        </authorList>
    </citation>
    <scope>NUCLEOTIDE SEQUENCE [LARGE SCALE GENOMIC DNA]</scope>
    <source>
        <strain evidence="1">Rio ETE_ALG 3VII</strain>
    </source>
</reference>
<accession>A0A2U8BTG4</accession>
<dbReference type="Proteomes" id="UP000244519">
    <property type="component" value="Chromosome"/>
</dbReference>
<keyword evidence="2" id="KW-1185">Reference proteome</keyword>
<dbReference type="AlphaFoldDB" id="A0A2U8BTG4"/>
<sequence>MQRRSGYHSLKFILVTVVAFCCCCCDNNDNQYGKYDNHNSLNKRSFSLINEILALFGDNEARLKTEYYTVFYWERLWEKDENSNSIKFVGIAKGLLACRNLAKRYAGDIKEDWCWRSYCCKSTDGGVYRYEDYFEETDFGNCWWLR</sequence>
<evidence type="ECO:0000313" key="2">
    <source>
        <dbReference type="Proteomes" id="UP000244519"/>
    </source>
</evidence>
<name>A0A2U8BTG4_9RICK</name>